<keyword evidence="4" id="KW-1185">Reference proteome</keyword>
<dbReference type="AlphaFoldDB" id="A0A8B8PFA4"/>
<reference evidence="5" key="1">
    <citation type="submission" date="2025-08" db="UniProtKB">
        <authorList>
            <consortium name="RefSeq"/>
        </authorList>
    </citation>
    <scope>IDENTIFICATION</scope>
    <source>
        <tissue evidence="5">Leaf</tissue>
    </source>
</reference>
<dbReference type="SMART" id="SM00672">
    <property type="entry name" value="CAP10"/>
    <property type="match status" value="1"/>
</dbReference>
<feature type="transmembrane region" description="Helical" evidence="2">
    <location>
        <begin position="37"/>
        <end position="64"/>
    </location>
</feature>
<evidence type="ECO:0000259" key="3">
    <source>
        <dbReference type="SMART" id="SM00672"/>
    </source>
</evidence>
<protein>
    <submittedName>
        <fullName evidence="5">O-glucosyltransferase rumi homolog</fullName>
    </submittedName>
</protein>
<feature type="compositionally biased region" description="Basic and acidic residues" evidence="1">
    <location>
        <begin position="1"/>
        <end position="21"/>
    </location>
</feature>
<name>A0A8B8PFA4_9MYRT</name>
<accession>A0A8B8PFA4</accession>
<dbReference type="Pfam" id="PF05686">
    <property type="entry name" value="Glyco_transf_90"/>
    <property type="match status" value="1"/>
</dbReference>
<dbReference type="PANTHER" id="PTHR12203:SF99">
    <property type="entry name" value="OS04G0534100 PROTEIN"/>
    <property type="match status" value="1"/>
</dbReference>
<organism evidence="4 5">
    <name type="scientific">Rhodamnia argentea</name>
    <dbReference type="NCBI Taxonomy" id="178133"/>
    <lineage>
        <taxon>Eukaryota</taxon>
        <taxon>Viridiplantae</taxon>
        <taxon>Streptophyta</taxon>
        <taxon>Embryophyta</taxon>
        <taxon>Tracheophyta</taxon>
        <taxon>Spermatophyta</taxon>
        <taxon>Magnoliopsida</taxon>
        <taxon>eudicotyledons</taxon>
        <taxon>Gunneridae</taxon>
        <taxon>Pentapetalae</taxon>
        <taxon>rosids</taxon>
        <taxon>malvids</taxon>
        <taxon>Myrtales</taxon>
        <taxon>Myrtaceae</taxon>
        <taxon>Myrtoideae</taxon>
        <taxon>Myrteae</taxon>
        <taxon>Australasian group</taxon>
        <taxon>Rhodamnia</taxon>
    </lineage>
</organism>
<evidence type="ECO:0000313" key="5">
    <source>
        <dbReference type="RefSeq" id="XP_030533476.2"/>
    </source>
</evidence>
<dbReference type="PANTHER" id="PTHR12203">
    <property type="entry name" value="KDEL LYS-ASP-GLU-LEU CONTAINING - RELATED"/>
    <property type="match status" value="1"/>
</dbReference>
<sequence length="519" mass="60965">MEDEEERFRAKIDPWSHEVRPHGSSSTGRPLKSWTSAAVFASFVVIILCGSAVSWLDIFIFPGVSLSQMIPAKRGHRELPQKMEFPLNCTNSSTMPQTCPANYPKKHEPKESYTVACPEYFRWIHEDLRPWKSTGITREMMERTKHIAHFRLVIANGNAYIEHYKRPFQTRDVGTIWGILQLLRLYPGKVPDLELMFYCNDRPVIMKSHYQGPNAALPPPLFHYCRDETSLDILFPDWSFWGWHEVNIRTWANTYQAIKKKAKEIEWKDRMPYAYWKGNPDVSPKRQDLMTCNATDEYDWNARLYVQNWAAESSHGYKESRLEDQCIHRYKIFVEGQAWSVSDKYILACDSTTLMIEPVYHDFFLRGMIPVEHYWPIRLNNKCRDIKFAVEWGNNHIKEAQAIGESGSRFMEENLKMKYVYDYMLHLLVEYAKLLKFKPEVPAGATKYCAEGMACPVSGLFRTNMEDSMVKSPSDSLPCTLPPPYDPRELQDFMERKRNNTRLLEMWEAEYWNNLNKKH</sequence>
<keyword evidence="2" id="KW-1133">Transmembrane helix</keyword>
<gene>
    <name evidence="5" type="primary">LOC115743026</name>
</gene>
<evidence type="ECO:0000256" key="2">
    <source>
        <dbReference type="SAM" id="Phobius"/>
    </source>
</evidence>
<proteinExistence type="predicted"/>
<dbReference type="Proteomes" id="UP000827889">
    <property type="component" value="Chromosome 3"/>
</dbReference>
<dbReference type="InterPro" id="IPR051091">
    <property type="entry name" value="O-Glucosyltr/Glycosyltrsf_90"/>
</dbReference>
<dbReference type="GeneID" id="115743026"/>
<feature type="region of interest" description="Disordered" evidence="1">
    <location>
        <begin position="1"/>
        <end position="27"/>
    </location>
</feature>
<dbReference type="InterPro" id="IPR006598">
    <property type="entry name" value="CAP10"/>
</dbReference>
<keyword evidence="2" id="KW-0812">Transmembrane</keyword>
<keyword evidence="2" id="KW-0472">Membrane</keyword>
<dbReference type="KEGG" id="rarg:115743026"/>
<feature type="domain" description="Glycosyl transferase CAP10" evidence="3">
    <location>
        <begin position="189"/>
        <end position="438"/>
    </location>
</feature>
<evidence type="ECO:0000313" key="4">
    <source>
        <dbReference type="Proteomes" id="UP000827889"/>
    </source>
</evidence>
<evidence type="ECO:0000256" key="1">
    <source>
        <dbReference type="SAM" id="MobiDB-lite"/>
    </source>
</evidence>
<dbReference type="RefSeq" id="XP_030533476.2">
    <property type="nucleotide sequence ID" value="XM_030677616.2"/>
</dbReference>